<dbReference type="Pfam" id="PF13406">
    <property type="entry name" value="SLT_2"/>
    <property type="match status" value="2"/>
</dbReference>
<dbReference type="EMBL" id="BNCH01000001">
    <property type="protein sequence ID" value="GHE87375.1"/>
    <property type="molecule type" value="Genomic_DNA"/>
</dbReference>
<dbReference type="Proteomes" id="UP000609802">
    <property type="component" value="Unassembled WGS sequence"/>
</dbReference>
<dbReference type="SUPFAM" id="SSF47090">
    <property type="entry name" value="PGBD-like"/>
    <property type="match status" value="1"/>
</dbReference>
<organism evidence="3 4">
    <name type="scientific">Aliiroseovarius zhejiangensis</name>
    <dbReference type="NCBI Taxonomy" id="1632025"/>
    <lineage>
        <taxon>Bacteria</taxon>
        <taxon>Pseudomonadati</taxon>
        <taxon>Pseudomonadota</taxon>
        <taxon>Alphaproteobacteria</taxon>
        <taxon>Rhodobacterales</taxon>
        <taxon>Paracoccaceae</taxon>
        <taxon>Aliiroseovarius</taxon>
    </lineage>
</organism>
<reference evidence="4" key="1">
    <citation type="journal article" date="2019" name="Int. J. Syst. Evol. Microbiol.">
        <title>The Global Catalogue of Microorganisms (GCM) 10K type strain sequencing project: providing services to taxonomists for standard genome sequencing and annotation.</title>
        <authorList>
            <consortium name="The Broad Institute Genomics Platform"/>
            <consortium name="The Broad Institute Genome Sequencing Center for Infectious Disease"/>
            <person name="Wu L."/>
            <person name="Ma J."/>
        </authorList>
    </citation>
    <scope>NUCLEOTIDE SEQUENCE [LARGE SCALE GENOMIC DNA]</scope>
    <source>
        <strain evidence="4">KCTC 42443</strain>
    </source>
</reference>
<dbReference type="PANTHER" id="PTHR30163:SF8">
    <property type="entry name" value="LYTIC MUREIN TRANSGLYCOSYLASE"/>
    <property type="match status" value="1"/>
</dbReference>
<keyword evidence="4" id="KW-1185">Reference proteome</keyword>
<protein>
    <submittedName>
        <fullName evidence="3">Murein transglycosylase</fullName>
    </submittedName>
</protein>
<feature type="domain" description="Transglycosylase SLT" evidence="2">
    <location>
        <begin position="69"/>
        <end position="280"/>
    </location>
</feature>
<evidence type="ECO:0000313" key="4">
    <source>
        <dbReference type="Proteomes" id="UP000609802"/>
    </source>
</evidence>
<dbReference type="Gene3D" id="1.10.530.10">
    <property type="match status" value="1"/>
</dbReference>
<accession>A0ABQ3ILK5</accession>
<dbReference type="PANTHER" id="PTHR30163">
    <property type="entry name" value="MEMBRANE-BOUND LYTIC MUREIN TRANSGLYCOSYLASE B"/>
    <property type="match status" value="1"/>
</dbReference>
<dbReference type="InterPro" id="IPR031304">
    <property type="entry name" value="SLT_2"/>
</dbReference>
<dbReference type="InterPro" id="IPR023346">
    <property type="entry name" value="Lysozyme-like_dom_sf"/>
</dbReference>
<evidence type="ECO:0000313" key="3">
    <source>
        <dbReference type="EMBL" id="GHE87375.1"/>
    </source>
</evidence>
<name>A0ABQ3ILK5_9RHOB</name>
<feature type="domain" description="Transglycosylase SLT" evidence="2">
    <location>
        <begin position="288"/>
        <end position="328"/>
    </location>
</feature>
<dbReference type="InterPro" id="IPR011970">
    <property type="entry name" value="MltB_2"/>
</dbReference>
<dbReference type="SUPFAM" id="SSF53955">
    <property type="entry name" value="Lysozyme-like"/>
    <property type="match status" value="1"/>
</dbReference>
<dbReference type="NCBIfam" id="TIGR02283">
    <property type="entry name" value="MltB_2"/>
    <property type="match status" value="1"/>
</dbReference>
<dbReference type="InterPro" id="IPR036366">
    <property type="entry name" value="PGBDSf"/>
</dbReference>
<evidence type="ECO:0000259" key="2">
    <source>
        <dbReference type="Pfam" id="PF13406"/>
    </source>
</evidence>
<dbReference type="Pfam" id="PF01471">
    <property type="entry name" value="PG_binding_1"/>
    <property type="match status" value="1"/>
</dbReference>
<dbReference type="InterPro" id="IPR002477">
    <property type="entry name" value="Peptidoglycan-bd-like"/>
</dbReference>
<dbReference type="Gene3D" id="1.10.101.10">
    <property type="entry name" value="PGBD-like superfamily/PGBD"/>
    <property type="match status" value="1"/>
</dbReference>
<dbReference type="InterPro" id="IPR043426">
    <property type="entry name" value="MltB-like"/>
</dbReference>
<dbReference type="CDD" id="cd13399">
    <property type="entry name" value="Slt35-like"/>
    <property type="match status" value="1"/>
</dbReference>
<comment type="caution">
    <text evidence="3">The sequence shown here is derived from an EMBL/GenBank/DDBJ whole genome shotgun (WGS) entry which is preliminary data.</text>
</comment>
<sequence length="405" mass="44346">MNEVLAFASQPYTLSSKQEQGHPMTYSRRFIAFGLAGLYLTACQSGATTRPASRPGAGSTMRAVPNAAFDTWVDGAKARARAAGISASTVTRAFRDVGYLPGVVERDRNQTEFVRSFEDYMAIAASDERIAKGREMLRRHAGLLTQIETKYGVEKEVIVAVWGLESRYGERRGDVPVISALSTLAFDGRRGRFFDGQLMAALKILERGDVTPARMKGSWAGAMGHTQFIPTSYLAYAVDFRGDGQRDIWSDDPTDALASTAAYLSRSGWRRGQRWGDEITGRAPSGRGRVVKPAGDNGPVFEVYHNYNVLGRYNNAQKYIIGVGHLSDRLLGRPPLRGTFGPDKYGLTLEDRKALQRGLTRAGYEVGEADGVIGRKTLQAIEAFQRARGLPVTGDPSRALLALLR</sequence>
<feature type="domain" description="Peptidoglycan binding-like" evidence="1">
    <location>
        <begin position="350"/>
        <end position="404"/>
    </location>
</feature>
<proteinExistence type="predicted"/>
<dbReference type="InterPro" id="IPR036365">
    <property type="entry name" value="PGBD-like_sf"/>
</dbReference>
<gene>
    <name evidence="3" type="ORF">GCM10016455_04080</name>
</gene>
<dbReference type="Gene3D" id="1.10.8.350">
    <property type="entry name" value="Bacterial muramidase"/>
    <property type="match status" value="1"/>
</dbReference>
<evidence type="ECO:0000259" key="1">
    <source>
        <dbReference type="Pfam" id="PF01471"/>
    </source>
</evidence>